<accession>A0A2Z7B977</accession>
<keyword evidence="3" id="KW-1185">Reference proteome</keyword>
<sequence>MLCMRTSLQPKRREPKNLKELLNNIYESTEQQWPQYVEHCDVLSMQMDSDLLIYRTTLVRTFQVTGPIRSSIGVMMKAKLQFWTRWSEKLFRIIILNFGNCVDRSDQIFDRSYDEATVIGMNRMFIRWTGPAPAPPLPLHNTSRPPPLRRRTAPAAAACRDRTCFDHLVEEILSVVNSSDLLVQTDERILIPVVDLIKENLPPPTLKCRIPRESGRSQAPRRQQDHTDNLRYKADFQLGSESHIRYDLTPKQILTYSNDVAQGQLSQCEALCSNYSFNLILWAFS</sequence>
<dbReference type="EMBL" id="KV010158">
    <property type="protein sequence ID" value="KZV28269.1"/>
    <property type="molecule type" value="Genomic_DNA"/>
</dbReference>
<protein>
    <submittedName>
        <fullName evidence="2">Putative leucine-rich repeat receptor-like protein kinase</fullName>
    </submittedName>
</protein>
<evidence type="ECO:0000256" key="1">
    <source>
        <dbReference type="SAM" id="MobiDB-lite"/>
    </source>
</evidence>
<dbReference type="GO" id="GO:0016301">
    <property type="term" value="F:kinase activity"/>
    <property type="evidence" value="ECO:0007669"/>
    <property type="project" value="UniProtKB-KW"/>
</dbReference>
<gene>
    <name evidence="2" type="ORF">F511_20034</name>
</gene>
<reference evidence="2 3" key="1">
    <citation type="journal article" date="2015" name="Proc. Natl. Acad. Sci. U.S.A.">
        <title>The resurrection genome of Boea hygrometrica: A blueprint for survival of dehydration.</title>
        <authorList>
            <person name="Xiao L."/>
            <person name="Yang G."/>
            <person name="Zhang L."/>
            <person name="Yang X."/>
            <person name="Zhao S."/>
            <person name="Ji Z."/>
            <person name="Zhou Q."/>
            <person name="Hu M."/>
            <person name="Wang Y."/>
            <person name="Chen M."/>
            <person name="Xu Y."/>
            <person name="Jin H."/>
            <person name="Xiao X."/>
            <person name="Hu G."/>
            <person name="Bao F."/>
            <person name="Hu Y."/>
            <person name="Wan P."/>
            <person name="Li L."/>
            <person name="Deng X."/>
            <person name="Kuang T."/>
            <person name="Xiang C."/>
            <person name="Zhu J.K."/>
            <person name="Oliver M.J."/>
            <person name="He Y."/>
        </authorList>
    </citation>
    <scope>NUCLEOTIDE SEQUENCE [LARGE SCALE GENOMIC DNA]</scope>
    <source>
        <strain evidence="3">cv. XS01</strain>
    </source>
</reference>
<proteinExistence type="predicted"/>
<keyword evidence="2" id="KW-0675">Receptor</keyword>
<keyword evidence="2" id="KW-0808">Transferase</keyword>
<dbReference type="AlphaFoldDB" id="A0A2Z7B977"/>
<evidence type="ECO:0000313" key="2">
    <source>
        <dbReference type="EMBL" id="KZV28269.1"/>
    </source>
</evidence>
<evidence type="ECO:0000313" key="3">
    <source>
        <dbReference type="Proteomes" id="UP000250235"/>
    </source>
</evidence>
<organism evidence="2 3">
    <name type="scientific">Dorcoceras hygrometricum</name>
    <dbReference type="NCBI Taxonomy" id="472368"/>
    <lineage>
        <taxon>Eukaryota</taxon>
        <taxon>Viridiplantae</taxon>
        <taxon>Streptophyta</taxon>
        <taxon>Embryophyta</taxon>
        <taxon>Tracheophyta</taxon>
        <taxon>Spermatophyta</taxon>
        <taxon>Magnoliopsida</taxon>
        <taxon>eudicotyledons</taxon>
        <taxon>Gunneridae</taxon>
        <taxon>Pentapetalae</taxon>
        <taxon>asterids</taxon>
        <taxon>lamiids</taxon>
        <taxon>Lamiales</taxon>
        <taxon>Gesneriaceae</taxon>
        <taxon>Didymocarpoideae</taxon>
        <taxon>Trichosporeae</taxon>
        <taxon>Loxocarpinae</taxon>
        <taxon>Dorcoceras</taxon>
    </lineage>
</organism>
<feature type="region of interest" description="Disordered" evidence="1">
    <location>
        <begin position="208"/>
        <end position="230"/>
    </location>
</feature>
<name>A0A2Z7B977_9LAMI</name>
<dbReference type="Proteomes" id="UP000250235">
    <property type="component" value="Unassembled WGS sequence"/>
</dbReference>
<keyword evidence="2" id="KW-0418">Kinase</keyword>